<organism evidence="1 2">
    <name type="scientific">Hohenbuehelia grisea</name>
    <dbReference type="NCBI Taxonomy" id="104357"/>
    <lineage>
        <taxon>Eukaryota</taxon>
        <taxon>Fungi</taxon>
        <taxon>Dikarya</taxon>
        <taxon>Basidiomycota</taxon>
        <taxon>Agaricomycotina</taxon>
        <taxon>Agaricomycetes</taxon>
        <taxon>Agaricomycetidae</taxon>
        <taxon>Agaricales</taxon>
        <taxon>Pleurotineae</taxon>
        <taxon>Pleurotaceae</taxon>
        <taxon>Hohenbuehelia</taxon>
    </lineage>
</organism>
<sequence length="241" mass="27163">MASKARSQVDREHFIKKLTDGDFNSLYGTYEQVLETYIDPQNDLQLKAFKHLAATIFLVRSPQRRDTLLPLAAATLSREREPALGVSEQWSALETCDERSALESILPFLGSLLSGSTFDSNQVPVLPLHTSFRDFLVESPDSGVFSVDIGLRHQELLALACLDIMNVQLKFNMCNFDTSYALNSEIVDLHQRVEKIFPELKYACQSAAYHIGIRPEEANIPQRPLTEVQYRLEGGGPLRTF</sequence>
<evidence type="ECO:0000313" key="1">
    <source>
        <dbReference type="EMBL" id="KAL0957133.1"/>
    </source>
</evidence>
<evidence type="ECO:0000313" key="2">
    <source>
        <dbReference type="Proteomes" id="UP001556367"/>
    </source>
</evidence>
<proteinExistence type="predicted"/>
<keyword evidence="2" id="KW-1185">Reference proteome</keyword>
<comment type="caution">
    <text evidence="1">The sequence shown here is derived from an EMBL/GenBank/DDBJ whole genome shotgun (WGS) entry which is preliminary data.</text>
</comment>
<name>A0ABR3JP30_9AGAR</name>
<dbReference type="Proteomes" id="UP001556367">
    <property type="component" value="Unassembled WGS sequence"/>
</dbReference>
<protein>
    <submittedName>
        <fullName evidence="1">Uncharacterized protein</fullName>
    </submittedName>
</protein>
<dbReference type="EMBL" id="JASNQZ010000006">
    <property type="protein sequence ID" value="KAL0957133.1"/>
    <property type="molecule type" value="Genomic_DNA"/>
</dbReference>
<reference evidence="2" key="1">
    <citation type="submission" date="2024-06" db="EMBL/GenBank/DDBJ databases">
        <title>Multi-omics analyses provide insights into the biosynthesis of the anticancer antibiotic pleurotin in Hohenbuehelia grisea.</title>
        <authorList>
            <person name="Weaver J.A."/>
            <person name="Alberti F."/>
        </authorList>
    </citation>
    <scope>NUCLEOTIDE SEQUENCE [LARGE SCALE GENOMIC DNA]</scope>
    <source>
        <strain evidence="2">T-177</strain>
    </source>
</reference>
<gene>
    <name evidence="1" type="ORF">HGRIS_003225</name>
</gene>
<accession>A0ABR3JP30</accession>